<comment type="caution">
    <text evidence="7">The sequence shown here is derived from an EMBL/GenBank/DDBJ whole genome shotgun (WGS) entry which is preliminary data.</text>
</comment>
<evidence type="ECO:0000313" key="7">
    <source>
        <dbReference type="EMBL" id="MBI1684892.1"/>
    </source>
</evidence>
<keyword evidence="2 4" id="KW-0479">Metal-binding</keyword>
<dbReference type="InterPro" id="IPR036909">
    <property type="entry name" value="Cyt_c-like_dom_sf"/>
</dbReference>
<evidence type="ECO:0000256" key="2">
    <source>
        <dbReference type="ARBA" id="ARBA00022723"/>
    </source>
</evidence>
<dbReference type="InterPro" id="IPR009056">
    <property type="entry name" value="Cyt_c-like_dom"/>
</dbReference>
<evidence type="ECO:0000256" key="4">
    <source>
        <dbReference type="PROSITE-ProRule" id="PRU00433"/>
    </source>
</evidence>
<feature type="signal peptide" evidence="5">
    <location>
        <begin position="1"/>
        <end position="26"/>
    </location>
</feature>
<feature type="domain" description="Cytochrome c" evidence="6">
    <location>
        <begin position="30"/>
        <end position="122"/>
    </location>
</feature>
<evidence type="ECO:0000256" key="5">
    <source>
        <dbReference type="SAM" id="SignalP"/>
    </source>
</evidence>
<organism evidence="7 8">
    <name type="scientific">Caulobacter hibisci</name>
    <dbReference type="NCBI Taxonomy" id="2035993"/>
    <lineage>
        <taxon>Bacteria</taxon>
        <taxon>Pseudomonadati</taxon>
        <taxon>Pseudomonadota</taxon>
        <taxon>Alphaproteobacteria</taxon>
        <taxon>Caulobacterales</taxon>
        <taxon>Caulobacteraceae</taxon>
        <taxon>Caulobacter</taxon>
    </lineage>
</organism>
<keyword evidence="3 4" id="KW-0408">Iron</keyword>
<proteinExistence type="predicted"/>
<keyword evidence="8" id="KW-1185">Reference proteome</keyword>
<dbReference type="EMBL" id="JADWOX010000009">
    <property type="protein sequence ID" value="MBI1684892.1"/>
    <property type="molecule type" value="Genomic_DNA"/>
</dbReference>
<sequence>MTKMIHRILALVTAAFVLATGTGALAAERADEVRGGRRLAERHCGGCHAVDKGPSPLADAPRFRDLHKRYRAGGLAELLEEGMLQPSRMPEEGSPRRHPRMPMAVLGDDEIAQLAAYLKSLEPPRSKGRLKS</sequence>
<dbReference type="Proteomes" id="UP000639859">
    <property type="component" value="Unassembled WGS sequence"/>
</dbReference>
<evidence type="ECO:0000313" key="8">
    <source>
        <dbReference type="Proteomes" id="UP000639859"/>
    </source>
</evidence>
<keyword evidence="1 4" id="KW-0349">Heme</keyword>
<dbReference type="SUPFAM" id="SSF46626">
    <property type="entry name" value="Cytochrome c"/>
    <property type="match status" value="1"/>
</dbReference>
<keyword evidence="5" id="KW-0732">Signal</keyword>
<evidence type="ECO:0000259" key="6">
    <source>
        <dbReference type="PROSITE" id="PS51007"/>
    </source>
</evidence>
<reference evidence="7 8" key="1">
    <citation type="submission" date="2020-11" db="EMBL/GenBank/DDBJ databases">
        <title>genome sequence of strain KACC 18849.</title>
        <authorList>
            <person name="Gao J."/>
            <person name="Zhang X."/>
        </authorList>
    </citation>
    <scope>NUCLEOTIDE SEQUENCE [LARGE SCALE GENOMIC DNA]</scope>
    <source>
        <strain evidence="7 8">KACC 18849</strain>
    </source>
</reference>
<evidence type="ECO:0000256" key="3">
    <source>
        <dbReference type="ARBA" id="ARBA00023004"/>
    </source>
</evidence>
<dbReference type="PROSITE" id="PS51007">
    <property type="entry name" value="CYTC"/>
    <property type="match status" value="1"/>
</dbReference>
<feature type="chain" id="PRO_5047368704" evidence="5">
    <location>
        <begin position="27"/>
        <end position="132"/>
    </location>
</feature>
<gene>
    <name evidence="7" type="ORF">I4Q42_14560</name>
</gene>
<dbReference type="Pfam" id="PF00034">
    <property type="entry name" value="Cytochrom_C"/>
    <property type="match status" value="1"/>
</dbReference>
<dbReference type="Gene3D" id="1.10.760.10">
    <property type="entry name" value="Cytochrome c-like domain"/>
    <property type="match status" value="1"/>
</dbReference>
<protein>
    <submittedName>
        <fullName evidence="7">Cytochrome c</fullName>
    </submittedName>
</protein>
<evidence type="ECO:0000256" key="1">
    <source>
        <dbReference type="ARBA" id="ARBA00022617"/>
    </source>
</evidence>
<name>A0ABS0T1Z8_9CAUL</name>
<accession>A0ABS0T1Z8</accession>